<dbReference type="AlphaFoldDB" id="A0A0D8JTN2"/>
<evidence type="ECO:0000313" key="1">
    <source>
        <dbReference type="EMBL" id="KJF60326.1"/>
    </source>
</evidence>
<reference evidence="2" key="2">
    <citation type="journal article" date="2010" name="Genome Res.">
        <title>Population genomic sequencing of Coccidioides fungi reveals recent hybridization and transposon control.</title>
        <authorList>
            <person name="Neafsey D.E."/>
            <person name="Barker B.M."/>
            <person name="Sharpton T.J."/>
            <person name="Stajich J.E."/>
            <person name="Park D.J."/>
            <person name="Whiston E."/>
            <person name="Hung C.-Y."/>
            <person name="McMahan C."/>
            <person name="White J."/>
            <person name="Sykes S."/>
            <person name="Heiman D."/>
            <person name="Young S."/>
            <person name="Zeng Q."/>
            <person name="Abouelleil A."/>
            <person name="Aftuck L."/>
            <person name="Bessette D."/>
            <person name="Brown A."/>
            <person name="FitzGerald M."/>
            <person name="Lui A."/>
            <person name="Macdonald J.P."/>
            <person name="Priest M."/>
            <person name="Orbach M.J."/>
            <person name="Galgiani J.N."/>
            <person name="Kirkland T.N."/>
            <person name="Cole G.T."/>
            <person name="Birren B.W."/>
            <person name="Henn M.R."/>
            <person name="Taylor J.W."/>
            <person name="Rounsley S.D."/>
        </authorList>
    </citation>
    <scope>GENOME REANNOTATION</scope>
    <source>
        <strain evidence="2">RS</strain>
    </source>
</reference>
<dbReference type="InParanoid" id="A0A0D8JTN2"/>
<name>A0A0D8JTN2_COCIM</name>
<dbReference type="EMBL" id="GG704911">
    <property type="protein sequence ID" value="KJF60326.1"/>
    <property type="molecule type" value="Genomic_DNA"/>
</dbReference>
<dbReference type="Proteomes" id="UP000001261">
    <property type="component" value="Unassembled WGS sequence"/>
</dbReference>
<organism evidence="1 2">
    <name type="scientific">Coccidioides immitis (strain RS)</name>
    <name type="common">Valley fever fungus</name>
    <dbReference type="NCBI Taxonomy" id="246410"/>
    <lineage>
        <taxon>Eukaryota</taxon>
        <taxon>Fungi</taxon>
        <taxon>Dikarya</taxon>
        <taxon>Ascomycota</taxon>
        <taxon>Pezizomycotina</taxon>
        <taxon>Eurotiomycetes</taxon>
        <taxon>Eurotiomycetidae</taxon>
        <taxon>Onygenales</taxon>
        <taxon>Onygenaceae</taxon>
        <taxon>Coccidioides</taxon>
    </lineage>
</organism>
<keyword evidence="2" id="KW-1185">Reference proteome</keyword>
<sequence>MQPGQILVNFHCECAKVLPDPDADDGKPAYQHVYTHVIITMAGLCSSNLHVETPIPSMRFEMEMLTARCENYPAYYEVPILISRSSEGANSRQSSGIGKNVRAIRRPAFLPQRRRPCLVRVPNGEGVPVLPLAWRSKVHSEGKSIFENIPKFNFIDENLERVPSDSLNRNAGFSQREPAAGSCPVIFASPTGSLLFSYTAYPANKR</sequence>
<proteinExistence type="predicted"/>
<dbReference type="GeneID" id="24164504"/>
<dbReference type="VEuPathDB" id="FungiDB:CIMG_12877"/>
<gene>
    <name evidence="1" type="ORF">CIMG_12877</name>
</gene>
<evidence type="ECO:0000313" key="2">
    <source>
        <dbReference type="Proteomes" id="UP000001261"/>
    </source>
</evidence>
<accession>A0A0D8JTN2</accession>
<protein>
    <submittedName>
        <fullName evidence="1">Uncharacterized protein</fullName>
    </submittedName>
</protein>
<dbReference type="RefSeq" id="XP_004445951.1">
    <property type="nucleotide sequence ID" value="XM_004445894.1"/>
</dbReference>
<reference evidence="2" key="1">
    <citation type="journal article" date="2009" name="Genome Res.">
        <title>Comparative genomic analyses of the human fungal pathogens Coccidioides and their relatives.</title>
        <authorList>
            <person name="Sharpton T.J."/>
            <person name="Stajich J.E."/>
            <person name="Rounsley S.D."/>
            <person name="Gardner M.J."/>
            <person name="Wortman J.R."/>
            <person name="Jordar V.S."/>
            <person name="Maiti R."/>
            <person name="Kodira C.D."/>
            <person name="Neafsey D.E."/>
            <person name="Zeng Q."/>
            <person name="Hung C.-Y."/>
            <person name="McMahan C."/>
            <person name="Muszewska A."/>
            <person name="Grynberg M."/>
            <person name="Mandel M.A."/>
            <person name="Kellner E.M."/>
            <person name="Barker B.M."/>
            <person name="Galgiani J.N."/>
            <person name="Orbach M.J."/>
            <person name="Kirkland T.N."/>
            <person name="Cole G.T."/>
            <person name="Henn M.R."/>
            <person name="Birren B.W."/>
            <person name="Taylor J.W."/>
        </authorList>
    </citation>
    <scope>NUCLEOTIDE SEQUENCE [LARGE SCALE GENOMIC DNA]</scope>
    <source>
        <strain evidence="2">RS</strain>
    </source>
</reference>
<dbReference type="KEGG" id="cim:CIMG_12877"/>